<comment type="caution">
    <text evidence="3">The sequence shown here is derived from an EMBL/GenBank/DDBJ whole genome shotgun (WGS) entry which is preliminary data.</text>
</comment>
<gene>
    <name evidence="3" type="ORF">ETU37_03000</name>
</gene>
<sequence>MSNPDQPRVRGNDWPGLAPATLGNWTPTLSVTVVIPAYGAQRTLPYTLAALALQTYPEDLLEVVVVDDGTEPSLELPERRPANTRIVRTSESWGRAHACHTGALAASGQVVHWLDADMLPHRDEVEAQLRWHHLVDHAVVLGHKLFVDVADEAGGLPDLDATLAELAEGRARDLFTDRWTSEHDWVVEQIAKTDGLTANPTRSYLVHTGASASVRRDLYDAAGGMNSLLKLGEDVELGYRLAQQGAVFVPDDDARSWHLGRTTLMQQQDDVNRYNRPFVTDRVPDLRHWRTKGRSYSVPWVTAVVDARDRTLEEVRHSVDALLTASFHDLDVVLVGPWSRLGDGRRSPLGDPDRELRLVQAEYVGEGRVRFEEQAPTSAFPAPYLLLLPAGWAPATETVARLAREMMKVDRGLSSVLLPDGQVARLERTSAFTRAAKDVAPGEELDDAVDAVSGTWWFNGAEEGFSWHEDPTPEPEPADKGSRRVVPEEARNEPSRRARPPAKRGGASQSDLGTQKDEPAPEEAPAPERKRSLRQRLTGG</sequence>
<dbReference type="InterPro" id="IPR001173">
    <property type="entry name" value="Glyco_trans_2-like"/>
</dbReference>
<name>A0A4Q5J771_9ACTN</name>
<reference evidence="3 4" key="1">
    <citation type="submission" date="2019-01" db="EMBL/GenBank/DDBJ databases">
        <title>Nocardioides guangzhouensis sp. nov., an actinobacterium isolated from soil.</title>
        <authorList>
            <person name="Fu Y."/>
            <person name="Cai Y."/>
            <person name="Lin Z."/>
            <person name="Chen P."/>
        </authorList>
    </citation>
    <scope>NUCLEOTIDE SEQUENCE [LARGE SCALE GENOMIC DNA]</scope>
    <source>
        <strain evidence="3 4">NBRC 105384</strain>
    </source>
</reference>
<keyword evidence="3" id="KW-0808">Transferase</keyword>
<dbReference type="InterPro" id="IPR029044">
    <property type="entry name" value="Nucleotide-diphossugar_trans"/>
</dbReference>
<dbReference type="AlphaFoldDB" id="A0A4Q5J771"/>
<proteinExistence type="predicted"/>
<evidence type="ECO:0000313" key="3">
    <source>
        <dbReference type="EMBL" id="RYU14512.1"/>
    </source>
</evidence>
<dbReference type="RefSeq" id="WP_129985396.1">
    <property type="nucleotide sequence ID" value="NZ_SDPU01000010.1"/>
</dbReference>
<feature type="compositionally biased region" description="Basic and acidic residues" evidence="1">
    <location>
        <begin position="465"/>
        <end position="496"/>
    </location>
</feature>
<dbReference type="Gene3D" id="3.90.550.10">
    <property type="entry name" value="Spore Coat Polysaccharide Biosynthesis Protein SpsA, Chain A"/>
    <property type="match status" value="1"/>
</dbReference>
<dbReference type="GO" id="GO:0016740">
    <property type="term" value="F:transferase activity"/>
    <property type="evidence" value="ECO:0007669"/>
    <property type="project" value="UniProtKB-KW"/>
</dbReference>
<evidence type="ECO:0000256" key="1">
    <source>
        <dbReference type="SAM" id="MobiDB-lite"/>
    </source>
</evidence>
<dbReference type="Proteomes" id="UP000291189">
    <property type="component" value="Unassembled WGS sequence"/>
</dbReference>
<dbReference type="PANTHER" id="PTHR43685:SF3">
    <property type="entry name" value="SLR2126 PROTEIN"/>
    <property type="match status" value="1"/>
</dbReference>
<evidence type="ECO:0000313" key="4">
    <source>
        <dbReference type="Proteomes" id="UP000291189"/>
    </source>
</evidence>
<evidence type="ECO:0000259" key="2">
    <source>
        <dbReference type="Pfam" id="PF00535"/>
    </source>
</evidence>
<feature type="domain" description="Glycosyltransferase 2-like" evidence="2">
    <location>
        <begin position="32"/>
        <end position="143"/>
    </location>
</feature>
<dbReference type="Pfam" id="PF00535">
    <property type="entry name" value="Glycos_transf_2"/>
    <property type="match status" value="1"/>
</dbReference>
<dbReference type="SUPFAM" id="SSF53448">
    <property type="entry name" value="Nucleotide-diphospho-sugar transferases"/>
    <property type="match status" value="1"/>
</dbReference>
<accession>A0A4Q5J771</accession>
<protein>
    <submittedName>
        <fullName evidence="3">Glycosyltransferase family 2 protein</fullName>
    </submittedName>
</protein>
<feature type="region of interest" description="Disordered" evidence="1">
    <location>
        <begin position="463"/>
        <end position="540"/>
    </location>
</feature>
<dbReference type="CDD" id="cd00761">
    <property type="entry name" value="Glyco_tranf_GTA_type"/>
    <property type="match status" value="1"/>
</dbReference>
<dbReference type="OrthoDB" id="4120491at2"/>
<dbReference type="InterPro" id="IPR050834">
    <property type="entry name" value="Glycosyltransf_2"/>
</dbReference>
<dbReference type="EMBL" id="SDPU01000010">
    <property type="protein sequence ID" value="RYU14512.1"/>
    <property type="molecule type" value="Genomic_DNA"/>
</dbReference>
<dbReference type="PANTHER" id="PTHR43685">
    <property type="entry name" value="GLYCOSYLTRANSFERASE"/>
    <property type="match status" value="1"/>
</dbReference>
<organism evidence="3 4">
    <name type="scientific">Nocardioides iriomotensis</name>
    <dbReference type="NCBI Taxonomy" id="715784"/>
    <lineage>
        <taxon>Bacteria</taxon>
        <taxon>Bacillati</taxon>
        <taxon>Actinomycetota</taxon>
        <taxon>Actinomycetes</taxon>
        <taxon>Propionibacteriales</taxon>
        <taxon>Nocardioidaceae</taxon>
        <taxon>Nocardioides</taxon>
    </lineage>
</organism>
<keyword evidence="4" id="KW-1185">Reference proteome</keyword>